<organism evidence="2 3">
    <name type="scientific">Naegleria fowleri</name>
    <name type="common">Brain eating amoeba</name>
    <dbReference type="NCBI Taxonomy" id="5763"/>
    <lineage>
        <taxon>Eukaryota</taxon>
        <taxon>Discoba</taxon>
        <taxon>Heterolobosea</taxon>
        <taxon>Tetramitia</taxon>
        <taxon>Eutetramitia</taxon>
        <taxon>Vahlkampfiidae</taxon>
        <taxon>Naegleria</taxon>
    </lineage>
</organism>
<dbReference type="SUPFAM" id="SSF52540">
    <property type="entry name" value="P-loop containing nucleoside triphosphate hydrolases"/>
    <property type="match status" value="1"/>
</dbReference>
<dbReference type="VEuPathDB" id="AmoebaDB:NfTy_063730"/>
<dbReference type="InterPro" id="IPR050209">
    <property type="entry name" value="Rab_GTPases_membrane_traffic"/>
</dbReference>
<dbReference type="FunFam" id="3.40.50.300:FF:001447">
    <property type="entry name" value="Ras-related protein Rab-1B"/>
    <property type="match status" value="1"/>
</dbReference>
<accession>A0A6A5BTY8</accession>
<evidence type="ECO:0000256" key="1">
    <source>
        <dbReference type="ARBA" id="ARBA00006270"/>
    </source>
</evidence>
<dbReference type="CDD" id="cd00154">
    <property type="entry name" value="Rab"/>
    <property type="match status" value="1"/>
</dbReference>
<keyword evidence="3" id="KW-1185">Reference proteome</keyword>
<proteinExistence type="inferred from homology"/>
<dbReference type="InterPro" id="IPR001806">
    <property type="entry name" value="Small_GTPase"/>
</dbReference>
<dbReference type="SMART" id="SM00173">
    <property type="entry name" value="RAS"/>
    <property type="match status" value="1"/>
</dbReference>
<dbReference type="SMART" id="SM00176">
    <property type="entry name" value="RAN"/>
    <property type="match status" value="1"/>
</dbReference>
<protein>
    <submittedName>
        <fullName evidence="2">Uncharacterized protein</fullName>
    </submittedName>
</protein>
<dbReference type="Gene3D" id="3.40.50.300">
    <property type="entry name" value="P-loop containing nucleotide triphosphate hydrolases"/>
    <property type="match status" value="1"/>
</dbReference>
<dbReference type="PRINTS" id="PR00449">
    <property type="entry name" value="RASTRNSFRMNG"/>
</dbReference>
<gene>
    <name evidence="2" type="ORF">FDP41_003873</name>
</gene>
<dbReference type="Pfam" id="PF00071">
    <property type="entry name" value="Ras"/>
    <property type="match status" value="1"/>
</dbReference>
<dbReference type="SMART" id="SM00175">
    <property type="entry name" value="RAB"/>
    <property type="match status" value="1"/>
</dbReference>
<dbReference type="VEuPathDB" id="AmoebaDB:FDP41_003873"/>
<sequence length="207" mass="23248">MSDIRGSERFIKAITIGNTSVGKSSLVRRWCGEDVSSSLPTVGVDFRYREIMLDDRTIKVSLFDTAGSEKFESLTQSYYRGSKIAFIVYDVTKHNSLEACKHWLNSLQKVVDVDDVVVVLIGNKSDDVSHRKVTYQEGQAFAEQHKIPLFFETSTLSNSNTELAFFEGVRRAYNIMLSKHLSTADTIHLSSKVIMQDSLTKKASCSC</sequence>
<dbReference type="EMBL" id="VFQX01000035">
    <property type="protein sequence ID" value="KAF0977220.1"/>
    <property type="molecule type" value="Genomic_DNA"/>
</dbReference>
<dbReference type="InterPro" id="IPR027417">
    <property type="entry name" value="P-loop_NTPase"/>
</dbReference>
<dbReference type="PROSITE" id="PS51419">
    <property type="entry name" value="RAB"/>
    <property type="match status" value="1"/>
</dbReference>
<comment type="caution">
    <text evidence="2">The sequence shown here is derived from an EMBL/GenBank/DDBJ whole genome shotgun (WGS) entry which is preliminary data.</text>
</comment>
<dbReference type="OMA" id="INRSSWY"/>
<dbReference type="Proteomes" id="UP000444721">
    <property type="component" value="Unassembled WGS sequence"/>
</dbReference>
<dbReference type="PROSITE" id="PS51421">
    <property type="entry name" value="RAS"/>
    <property type="match status" value="1"/>
</dbReference>
<dbReference type="NCBIfam" id="TIGR00231">
    <property type="entry name" value="small_GTP"/>
    <property type="match status" value="1"/>
</dbReference>
<name>A0A6A5BTY8_NAEFO</name>
<dbReference type="GO" id="GO:0005525">
    <property type="term" value="F:GTP binding"/>
    <property type="evidence" value="ECO:0007669"/>
    <property type="project" value="InterPro"/>
</dbReference>
<evidence type="ECO:0000313" key="2">
    <source>
        <dbReference type="EMBL" id="KAF0977220.1"/>
    </source>
</evidence>
<evidence type="ECO:0000313" key="3">
    <source>
        <dbReference type="Proteomes" id="UP000444721"/>
    </source>
</evidence>
<dbReference type="PANTHER" id="PTHR47979">
    <property type="entry name" value="DRAB11-RELATED"/>
    <property type="match status" value="1"/>
</dbReference>
<dbReference type="AlphaFoldDB" id="A0A6A5BTY8"/>
<dbReference type="VEuPathDB" id="AmoebaDB:NF0012310"/>
<dbReference type="GO" id="GO:0003924">
    <property type="term" value="F:GTPase activity"/>
    <property type="evidence" value="ECO:0007669"/>
    <property type="project" value="InterPro"/>
</dbReference>
<comment type="similarity">
    <text evidence="1">Belongs to the small GTPase superfamily. Rab family.</text>
</comment>
<dbReference type="RefSeq" id="XP_044561933.1">
    <property type="nucleotide sequence ID" value="XM_044707225.1"/>
</dbReference>
<dbReference type="InterPro" id="IPR005225">
    <property type="entry name" value="Small_GTP-bd"/>
</dbReference>
<reference evidence="2 3" key="1">
    <citation type="journal article" date="2019" name="Sci. Rep.">
        <title>Nanopore sequencing improves the draft genome of the human pathogenic amoeba Naegleria fowleri.</title>
        <authorList>
            <person name="Liechti N."/>
            <person name="Schurch N."/>
            <person name="Bruggmann R."/>
            <person name="Wittwer M."/>
        </authorList>
    </citation>
    <scope>NUCLEOTIDE SEQUENCE [LARGE SCALE GENOMIC DNA]</scope>
    <source>
        <strain evidence="2 3">ATCC 30894</strain>
    </source>
</reference>
<dbReference type="SMART" id="SM00174">
    <property type="entry name" value="RHO"/>
    <property type="match status" value="1"/>
</dbReference>
<dbReference type="OrthoDB" id="265044at2759"/>
<dbReference type="GeneID" id="68111091"/>